<keyword evidence="3" id="KW-1185">Reference proteome</keyword>
<dbReference type="AlphaFoldDB" id="A0A8S4R5P8"/>
<proteinExistence type="predicted"/>
<evidence type="ECO:0000256" key="1">
    <source>
        <dbReference type="SAM" id="MobiDB-lite"/>
    </source>
</evidence>
<comment type="caution">
    <text evidence="2">The sequence shown here is derived from an EMBL/GenBank/DDBJ whole genome shotgun (WGS) entry which is preliminary data.</text>
</comment>
<feature type="region of interest" description="Disordered" evidence="1">
    <location>
        <begin position="75"/>
        <end position="128"/>
    </location>
</feature>
<dbReference type="EMBL" id="CAKXAJ010024854">
    <property type="protein sequence ID" value="CAH2231745.1"/>
    <property type="molecule type" value="Genomic_DNA"/>
</dbReference>
<evidence type="ECO:0000313" key="3">
    <source>
        <dbReference type="Proteomes" id="UP000838756"/>
    </source>
</evidence>
<organism evidence="2 3">
    <name type="scientific">Pararge aegeria aegeria</name>
    <dbReference type="NCBI Taxonomy" id="348720"/>
    <lineage>
        <taxon>Eukaryota</taxon>
        <taxon>Metazoa</taxon>
        <taxon>Ecdysozoa</taxon>
        <taxon>Arthropoda</taxon>
        <taxon>Hexapoda</taxon>
        <taxon>Insecta</taxon>
        <taxon>Pterygota</taxon>
        <taxon>Neoptera</taxon>
        <taxon>Endopterygota</taxon>
        <taxon>Lepidoptera</taxon>
        <taxon>Glossata</taxon>
        <taxon>Ditrysia</taxon>
        <taxon>Papilionoidea</taxon>
        <taxon>Nymphalidae</taxon>
        <taxon>Satyrinae</taxon>
        <taxon>Satyrini</taxon>
        <taxon>Parargina</taxon>
        <taxon>Pararge</taxon>
    </lineage>
</organism>
<reference evidence="2" key="1">
    <citation type="submission" date="2022-03" db="EMBL/GenBank/DDBJ databases">
        <authorList>
            <person name="Lindestad O."/>
        </authorList>
    </citation>
    <scope>NUCLEOTIDE SEQUENCE</scope>
</reference>
<accession>A0A8S4R5P8</accession>
<dbReference type="Proteomes" id="UP000838756">
    <property type="component" value="Unassembled WGS sequence"/>
</dbReference>
<sequence length="128" mass="13765">MGLSPYMFGLNHHMWPPVRLPARSLQPAELTQEAKQAGQVPEWESDRGDAHLRAADRLRLTAAEIFMAGISSAGGRAAGGLQRSRDEPSARLVATRSEACPHNNKPRANRRPAPTSHLSAGCVCSATT</sequence>
<protein>
    <submittedName>
        <fullName evidence="2">Jg7158 protein</fullName>
    </submittedName>
</protein>
<name>A0A8S4R5P8_9NEOP</name>
<gene>
    <name evidence="2" type="primary">jg7158</name>
    <name evidence="2" type="ORF">PAEG_LOCUS10197</name>
</gene>
<evidence type="ECO:0000313" key="2">
    <source>
        <dbReference type="EMBL" id="CAH2231745.1"/>
    </source>
</evidence>